<dbReference type="SMART" id="SM00487">
    <property type="entry name" value="DEXDc"/>
    <property type="match status" value="1"/>
</dbReference>
<dbReference type="PANTHER" id="PTHR24031">
    <property type="entry name" value="RNA HELICASE"/>
    <property type="match status" value="1"/>
</dbReference>
<evidence type="ECO:0000256" key="3">
    <source>
        <dbReference type="ARBA" id="ARBA00022806"/>
    </source>
</evidence>
<keyword evidence="3 7" id="KW-0347">Helicase</keyword>
<keyword evidence="13" id="KW-1185">Reference proteome</keyword>
<evidence type="ECO:0000259" key="11">
    <source>
        <dbReference type="PROSITE" id="PS51195"/>
    </source>
</evidence>
<proteinExistence type="inferred from homology"/>
<feature type="domain" description="Helicase ATP-binding" evidence="9">
    <location>
        <begin position="169"/>
        <end position="400"/>
    </location>
</feature>
<dbReference type="PROSITE" id="PS51194">
    <property type="entry name" value="HELICASE_CTER"/>
    <property type="match status" value="1"/>
</dbReference>
<dbReference type="InterPro" id="IPR027417">
    <property type="entry name" value="P-loop_NTPase"/>
</dbReference>
<feature type="compositionally biased region" description="Basic residues" evidence="8">
    <location>
        <begin position="85"/>
        <end position="100"/>
    </location>
</feature>
<dbReference type="Pfam" id="PF00271">
    <property type="entry name" value="Helicase_C"/>
    <property type="match status" value="1"/>
</dbReference>
<evidence type="ECO:0000256" key="8">
    <source>
        <dbReference type="SAM" id="MobiDB-lite"/>
    </source>
</evidence>
<dbReference type="STRING" id="300112.A0A4S2KWN8"/>
<keyword evidence="2 7" id="KW-0378">Hydrolase</keyword>
<dbReference type="GO" id="GO:0005524">
    <property type="term" value="F:ATP binding"/>
    <property type="evidence" value="ECO:0007669"/>
    <property type="project" value="UniProtKB-UniRule"/>
</dbReference>
<feature type="compositionally biased region" description="Basic and acidic residues" evidence="8">
    <location>
        <begin position="55"/>
        <end position="71"/>
    </location>
</feature>
<gene>
    <name evidence="12" type="ORF">DBV15_11346</name>
</gene>
<evidence type="ECO:0000256" key="6">
    <source>
        <dbReference type="PROSITE-ProRule" id="PRU00552"/>
    </source>
</evidence>
<evidence type="ECO:0000259" key="10">
    <source>
        <dbReference type="PROSITE" id="PS51194"/>
    </source>
</evidence>
<dbReference type="PROSITE" id="PS51195">
    <property type="entry name" value="Q_MOTIF"/>
    <property type="match status" value="1"/>
</dbReference>
<name>A0A4S2KWN8_9HYME</name>
<comment type="function">
    <text evidence="7">RNA helicase.</text>
</comment>
<evidence type="ECO:0000256" key="1">
    <source>
        <dbReference type="ARBA" id="ARBA00022741"/>
    </source>
</evidence>
<dbReference type="EMBL" id="QBLH01001219">
    <property type="protein sequence ID" value="TGZ52639.1"/>
    <property type="molecule type" value="Genomic_DNA"/>
</dbReference>
<organism evidence="12 13">
    <name type="scientific">Temnothorax longispinosus</name>
    <dbReference type="NCBI Taxonomy" id="300112"/>
    <lineage>
        <taxon>Eukaryota</taxon>
        <taxon>Metazoa</taxon>
        <taxon>Ecdysozoa</taxon>
        <taxon>Arthropoda</taxon>
        <taxon>Hexapoda</taxon>
        <taxon>Insecta</taxon>
        <taxon>Pterygota</taxon>
        <taxon>Neoptera</taxon>
        <taxon>Endopterygota</taxon>
        <taxon>Hymenoptera</taxon>
        <taxon>Apocrita</taxon>
        <taxon>Aculeata</taxon>
        <taxon>Formicoidea</taxon>
        <taxon>Formicidae</taxon>
        <taxon>Myrmicinae</taxon>
        <taxon>Temnothorax</taxon>
    </lineage>
</organism>
<dbReference type="SMART" id="SM00490">
    <property type="entry name" value="HELICc"/>
    <property type="match status" value="1"/>
</dbReference>
<accession>A0A4S2KWN8</accession>
<dbReference type="CDD" id="cd18787">
    <property type="entry name" value="SF2_C_DEAD"/>
    <property type="match status" value="1"/>
</dbReference>
<dbReference type="SUPFAM" id="SSF52540">
    <property type="entry name" value="P-loop containing nucleoside triphosphate hydrolases"/>
    <property type="match status" value="1"/>
</dbReference>
<dbReference type="EC" id="3.6.4.13" evidence="7"/>
<evidence type="ECO:0000256" key="4">
    <source>
        <dbReference type="ARBA" id="ARBA00022840"/>
    </source>
</evidence>
<protein>
    <recommendedName>
        <fullName evidence="7">ATP-dependent RNA helicase</fullName>
        <ecNumber evidence="7">3.6.4.13</ecNumber>
    </recommendedName>
</protein>
<evidence type="ECO:0000256" key="5">
    <source>
        <dbReference type="ARBA" id="ARBA00022884"/>
    </source>
</evidence>
<dbReference type="Pfam" id="PF00270">
    <property type="entry name" value="DEAD"/>
    <property type="match status" value="1"/>
</dbReference>
<evidence type="ECO:0000256" key="2">
    <source>
        <dbReference type="ARBA" id="ARBA00022801"/>
    </source>
</evidence>
<dbReference type="InterPro" id="IPR001650">
    <property type="entry name" value="Helicase_C-like"/>
</dbReference>
<dbReference type="InterPro" id="IPR011545">
    <property type="entry name" value="DEAD/DEAH_box_helicase_dom"/>
</dbReference>
<dbReference type="Gene3D" id="3.40.50.300">
    <property type="entry name" value="P-loop containing nucleotide triphosphate hydrolases"/>
    <property type="match status" value="2"/>
</dbReference>
<comment type="similarity">
    <text evidence="7">Belongs to the DEAD box helicase family.</text>
</comment>
<evidence type="ECO:0000313" key="13">
    <source>
        <dbReference type="Proteomes" id="UP000310200"/>
    </source>
</evidence>
<evidence type="ECO:0000313" key="12">
    <source>
        <dbReference type="EMBL" id="TGZ52639.1"/>
    </source>
</evidence>
<dbReference type="AlphaFoldDB" id="A0A4S2KWN8"/>
<dbReference type="Proteomes" id="UP000310200">
    <property type="component" value="Unassembled WGS sequence"/>
</dbReference>
<keyword evidence="1 7" id="KW-0547">Nucleotide-binding</keyword>
<feature type="region of interest" description="Disordered" evidence="8">
    <location>
        <begin position="46"/>
        <end position="103"/>
    </location>
</feature>
<evidence type="ECO:0000256" key="7">
    <source>
        <dbReference type="RuleBase" id="RU365068"/>
    </source>
</evidence>
<reference evidence="12 13" key="1">
    <citation type="journal article" date="2019" name="Philos. Trans. R. Soc. Lond., B, Biol. Sci.">
        <title>Ant behaviour and brain gene expression of defending hosts depend on the ecological success of the intruding social parasite.</title>
        <authorList>
            <person name="Kaur R."/>
            <person name="Stoldt M."/>
            <person name="Jongepier E."/>
            <person name="Feldmeyer B."/>
            <person name="Menzel F."/>
            <person name="Bornberg-Bauer E."/>
            <person name="Foitzik S."/>
        </authorList>
    </citation>
    <scope>NUCLEOTIDE SEQUENCE [LARGE SCALE GENOMIC DNA]</scope>
    <source>
        <tissue evidence="12">Whole body</tissue>
    </source>
</reference>
<dbReference type="GO" id="GO:0003723">
    <property type="term" value="F:RNA binding"/>
    <property type="evidence" value="ECO:0007669"/>
    <property type="project" value="UniProtKB-UniRule"/>
</dbReference>
<dbReference type="GO" id="GO:0003724">
    <property type="term" value="F:RNA helicase activity"/>
    <property type="evidence" value="ECO:0007669"/>
    <property type="project" value="UniProtKB-EC"/>
</dbReference>
<dbReference type="InterPro" id="IPR014014">
    <property type="entry name" value="RNA_helicase_DEAD_Q_motif"/>
</dbReference>
<keyword evidence="5 7" id="KW-0694">RNA-binding</keyword>
<feature type="domain" description="DEAD-box RNA helicase Q" evidence="11">
    <location>
        <begin position="137"/>
        <end position="165"/>
    </location>
</feature>
<comment type="domain">
    <text evidence="7">The Q motif is unique to and characteristic of the DEAD box family of RNA helicases and controls ATP binding and hydrolysis.</text>
</comment>
<evidence type="ECO:0000259" key="9">
    <source>
        <dbReference type="PROSITE" id="PS51192"/>
    </source>
</evidence>
<comment type="caution">
    <text evidence="12">The sequence shown here is derived from an EMBL/GenBank/DDBJ whole genome shotgun (WGS) entry which is preliminary data.</text>
</comment>
<dbReference type="CDD" id="cd17946">
    <property type="entry name" value="DEADc_DDX24"/>
    <property type="match status" value="1"/>
</dbReference>
<feature type="domain" description="Helicase C-terminal" evidence="10">
    <location>
        <begin position="452"/>
        <end position="610"/>
    </location>
</feature>
<dbReference type="PROSITE" id="PS51192">
    <property type="entry name" value="HELICASE_ATP_BIND_1"/>
    <property type="match status" value="1"/>
</dbReference>
<dbReference type="GO" id="GO:0016787">
    <property type="term" value="F:hydrolase activity"/>
    <property type="evidence" value="ECO:0007669"/>
    <property type="project" value="UniProtKB-KW"/>
</dbReference>
<keyword evidence="4 7" id="KW-0067">ATP-binding</keyword>
<comment type="catalytic activity">
    <reaction evidence="7">
        <text>ATP + H2O = ADP + phosphate + H(+)</text>
        <dbReference type="Rhea" id="RHEA:13065"/>
        <dbReference type="ChEBI" id="CHEBI:15377"/>
        <dbReference type="ChEBI" id="CHEBI:15378"/>
        <dbReference type="ChEBI" id="CHEBI:30616"/>
        <dbReference type="ChEBI" id="CHEBI:43474"/>
        <dbReference type="ChEBI" id="CHEBI:456216"/>
        <dbReference type="EC" id="3.6.4.13"/>
    </reaction>
</comment>
<feature type="short sequence motif" description="Q motif" evidence="6">
    <location>
        <begin position="137"/>
        <end position="165"/>
    </location>
</feature>
<dbReference type="InterPro" id="IPR014001">
    <property type="entry name" value="Helicase_ATP-bd"/>
</dbReference>
<sequence length="755" mass="86059">MTKVKRATNNGWKPVTLEGTLLSNDIEGLIGIEELTDYNLERSSKKGKIVTTEVKSAEKKKSASKRECPKEQEEENVDSTEPSAKKLKTKKETKRKKKKDGKTIKSADLKITDQQTNPDSDLYCNTDSSKSLKINVEAWSAMGVPTAVIKALSDQNFHSPTMIQTRTLPAAILGRRDILGAAETGSGKTLAFGIPIIKGILDLKSLQNEEHIWPEKETKDINFSECDSENEDLSEFENCVNIMNDVKLDDCHNIPIKPLYALILTPTRELAVQIKNHLTQAAKYTDIKIAVVFGGVAAVKQERILNKGPEIVIATPGRLWELIQEGNSHLNQIDSVRYLAIDETDRMMEKGHFQELHDILEKINANPAKLKKRQTFVFSATLTMVHDLPDYLDRKKKRYVRSKICKLTPDQKLQKIIQLLKIKNPKVVDLTKESGTADNLTECRIACTIDHKDYYLYYFLKRHNGRTLVFCNSIGCVKRLATLFSILECKPLPLHANMQQRQRLKNLERFICTNKKHYRFQADENGLLIATDVAARGLDIPNIEHVIHYQVPRTAENYVHRSGRTARAEKEGITVLMMEPSEKQNYTKLCKTLGRTHDLPVFPVVDRLLITIKERVDVARDIDKLELKSRRQNNQKGWLRKAVEDMDMVLDEEDDDESSTESEEAAALKRQLKAKKSQLRFLLSKPMFPKGFSGKYLYDNLNVDIVQDAQKAVEVMKKIIEDNADKSKANNAAIQKRQQKLKPEKLKKFKKLKKT</sequence>